<dbReference type="AlphaFoldDB" id="C0XMS8"/>
<comment type="caution">
    <text evidence="2">The sequence shown here is derived from an EMBL/GenBank/DDBJ whole genome shotgun (WGS) entry which is preliminary data.</text>
</comment>
<proteinExistence type="predicted"/>
<evidence type="ECO:0000313" key="3">
    <source>
        <dbReference type="Proteomes" id="UP000003752"/>
    </source>
</evidence>
<dbReference type="InterPro" id="IPR002560">
    <property type="entry name" value="Transposase_DDE"/>
</dbReference>
<dbReference type="Pfam" id="PF01610">
    <property type="entry name" value="DDE_Tnp_ISL3"/>
    <property type="match status" value="1"/>
</dbReference>
<dbReference type="Proteomes" id="UP000003752">
    <property type="component" value="Unassembled WGS sequence"/>
</dbReference>
<name>C0XMS8_LENH9</name>
<evidence type="ECO:0000313" key="2">
    <source>
        <dbReference type="EMBL" id="EEI23322.1"/>
    </source>
</evidence>
<organism evidence="2 3">
    <name type="scientific">Lentilactobacillus hilgardii (strain ATCC 8290 / DSM 20176 / CCUG 30140 / JCM 1155 / KCTC 3500 / NBRC 15886 / NCIMB 8040 / NRRL B-1843 / 9)</name>
    <dbReference type="NCBI Taxonomy" id="1423757"/>
    <lineage>
        <taxon>Bacteria</taxon>
        <taxon>Bacillati</taxon>
        <taxon>Bacillota</taxon>
        <taxon>Bacilli</taxon>
        <taxon>Lactobacillales</taxon>
        <taxon>Lactobacillaceae</taxon>
        <taxon>Lentilactobacillus</taxon>
    </lineage>
</organism>
<keyword evidence="3" id="KW-1185">Reference proteome</keyword>
<evidence type="ECO:0000259" key="1">
    <source>
        <dbReference type="Pfam" id="PF01610"/>
    </source>
</evidence>
<reference evidence="2 3" key="1">
    <citation type="submission" date="2009-01" db="EMBL/GenBank/DDBJ databases">
        <authorList>
            <person name="Qin X."/>
            <person name="Bachman B."/>
            <person name="Battles P."/>
            <person name="Bell A."/>
            <person name="Bess C."/>
            <person name="Bickham C."/>
            <person name="Chaboub L."/>
            <person name="Chen D."/>
            <person name="Coyle M."/>
            <person name="Deiros D.R."/>
            <person name="Dinh H."/>
            <person name="Forbes L."/>
            <person name="Fowler G."/>
            <person name="Francisco L."/>
            <person name="Fu Q."/>
            <person name="Gubbala S."/>
            <person name="Hale W."/>
            <person name="Han Y."/>
            <person name="Hemphill L."/>
            <person name="Highlander S.K."/>
            <person name="Hirani K."/>
            <person name="Hogues M."/>
            <person name="Jackson L."/>
            <person name="Jakkamsetti A."/>
            <person name="Javaid M."/>
            <person name="Jiang H."/>
            <person name="Korchina V."/>
            <person name="Kovar C."/>
            <person name="Lara F."/>
            <person name="Lee S."/>
            <person name="Mata R."/>
            <person name="Mathew T."/>
            <person name="Moen C."/>
            <person name="Morales K."/>
            <person name="Munidasa M."/>
            <person name="Nazareth L."/>
            <person name="Ngo R."/>
            <person name="Nguyen L."/>
            <person name="Okwuonu G."/>
            <person name="Ongeri F."/>
            <person name="Patil S."/>
            <person name="Petrosino J."/>
            <person name="Pham C."/>
            <person name="Pham P."/>
            <person name="Pu L.-L."/>
            <person name="Puazo M."/>
            <person name="Raj R."/>
            <person name="Reid J."/>
            <person name="Rouhana J."/>
            <person name="Saada N."/>
            <person name="Shang Y."/>
            <person name="Simmons D."/>
            <person name="Thornton R."/>
            <person name="Warren J."/>
            <person name="Weissenberger G."/>
            <person name="Zhang J."/>
            <person name="Zhang L."/>
            <person name="Zhou C."/>
            <person name="Zhu D."/>
            <person name="Muzny D."/>
            <person name="Worley K."/>
            <person name="Gibbs R."/>
        </authorList>
    </citation>
    <scope>NUCLEOTIDE SEQUENCE [LARGE SCALE GENOMIC DNA]</scope>
    <source>
        <strain evidence="3">ATCC 8290 / DSM 20176 / CCUG 30140 / JCM 1155 / KCTC 3500 / NBRC 15886 / NCIMB 8040 / NRRL B-1843 / 9</strain>
    </source>
</reference>
<accession>C0XMS8</accession>
<dbReference type="EMBL" id="ACGP01000196">
    <property type="protein sequence ID" value="EEI23322.1"/>
    <property type="molecule type" value="Genomic_DNA"/>
</dbReference>
<feature type="domain" description="Transposase IS204/IS1001/IS1096/IS1165 DDE" evidence="1">
    <location>
        <begin position="1"/>
        <end position="39"/>
    </location>
</feature>
<dbReference type="HOGENOM" id="CLU_3201212_0_0_9"/>
<protein>
    <recommendedName>
        <fullName evidence="1">Transposase IS204/IS1001/IS1096/IS1165 DDE domain-containing protein</fullName>
    </recommendedName>
</protein>
<gene>
    <name evidence="2" type="ORF">HMPREF0519_2539</name>
</gene>
<sequence length="45" mass="5256">MNYTYLKLVKIVFPNTILVVDKFHIINALNRAFNKTGVRLVCDIF</sequence>